<keyword evidence="5" id="KW-0238">DNA-binding</keyword>
<dbReference type="GO" id="GO:0003677">
    <property type="term" value="F:DNA binding"/>
    <property type="evidence" value="ECO:0007669"/>
    <property type="project" value="UniProtKB-KW"/>
</dbReference>
<dbReference type="EMBL" id="CP012526">
    <property type="protein sequence ID" value="ALC46271.1"/>
    <property type="molecule type" value="Genomic_DNA"/>
</dbReference>
<evidence type="ECO:0000256" key="5">
    <source>
        <dbReference type="ARBA" id="ARBA00023125"/>
    </source>
</evidence>
<gene>
    <name evidence="9" type="ORF">Dbus_chr3Rg1021</name>
</gene>
<comment type="subcellular location">
    <subcellularLocation>
        <location evidence="1">Nucleus</location>
    </subcellularLocation>
</comment>
<evidence type="ECO:0000256" key="3">
    <source>
        <dbReference type="ARBA" id="ARBA00022763"/>
    </source>
</evidence>
<dbReference type="SMR" id="A0A0M4EI53"/>
<dbReference type="STRING" id="30019.A0A0M4EI53"/>
<evidence type="ECO:0000313" key="10">
    <source>
        <dbReference type="Proteomes" id="UP000494163"/>
    </source>
</evidence>
<evidence type="ECO:0000256" key="6">
    <source>
        <dbReference type="ARBA" id="ARBA00023204"/>
    </source>
</evidence>
<dbReference type="PANTHER" id="PTHR13235">
    <property type="entry name" value="SINGLE-STRAND SELECTIVE MONOFUNCTIONAL URACIL DNA GLYCOSYLASE"/>
    <property type="match status" value="1"/>
</dbReference>
<evidence type="ECO:0000256" key="1">
    <source>
        <dbReference type="ARBA" id="ARBA00004123"/>
    </source>
</evidence>
<comment type="similarity">
    <text evidence="2">Belongs to the uracil-DNA glycosylase (UDG) superfamily. SMUG1 family.</text>
</comment>
<dbReference type="GO" id="GO:0017065">
    <property type="term" value="F:single-strand selective uracil DNA N-glycosylase activity"/>
    <property type="evidence" value="ECO:0007669"/>
    <property type="project" value="InterPro"/>
</dbReference>
<dbReference type="GO" id="GO:0000703">
    <property type="term" value="F:oxidized pyrimidine nucleobase lesion DNA N-glycosylase activity"/>
    <property type="evidence" value="ECO:0007669"/>
    <property type="project" value="TreeGrafter"/>
</dbReference>
<dbReference type="GO" id="GO:0006284">
    <property type="term" value="P:base-excision repair"/>
    <property type="evidence" value="ECO:0007669"/>
    <property type="project" value="InterPro"/>
</dbReference>
<dbReference type="Proteomes" id="UP000494163">
    <property type="component" value="Chromosome 3R"/>
</dbReference>
<dbReference type="GO" id="GO:0005634">
    <property type="term" value="C:nucleus"/>
    <property type="evidence" value="ECO:0007669"/>
    <property type="project" value="UniProtKB-SubCell"/>
</dbReference>
<dbReference type="AlphaFoldDB" id="A0A0M4EI53"/>
<evidence type="ECO:0000256" key="7">
    <source>
        <dbReference type="ARBA" id="ARBA00023242"/>
    </source>
</evidence>
<keyword evidence="6" id="KW-0234">DNA repair</keyword>
<dbReference type="CDD" id="cd19374">
    <property type="entry name" value="UDG-F3_SMUG1-like"/>
    <property type="match status" value="1"/>
</dbReference>
<dbReference type="InterPro" id="IPR039134">
    <property type="entry name" value="SMUG1"/>
</dbReference>
<protein>
    <submittedName>
        <fullName evidence="9">CG5285</fullName>
    </submittedName>
</protein>
<evidence type="ECO:0000256" key="4">
    <source>
        <dbReference type="ARBA" id="ARBA00022801"/>
    </source>
</evidence>
<dbReference type="InterPro" id="IPR036895">
    <property type="entry name" value="Uracil-DNA_glycosylase-like_sf"/>
</dbReference>
<keyword evidence="3" id="KW-0227">DNA damage</keyword>
<organism evidence="9 10">
    <name type="scientific">Drosophila busckii</name>
    <name type="common">Fruit fly</name>
    <dbReference type="NCBI Taxonomy" id="30019"/>
    <lineage>
        <taxon>Eukaryota</taxon>
        <taxon>Metazoa</taxon>
        <taxon>Ecdysozoa</taxon>
        <taxon>Arthropoda</taxon>
        <taxon>Hexapoda</taxon>
        <taxon>Insecta</taxon>
        <taxon>Pterygota</taxon>
        <taxon>Neoptera</taxon>
        <taxon>Endopterygota</taxon>
        <taxon>Diptera</taxon>
        <taxon>Brachycera</taxon>
        <taxon>Muscomorpha</taxon>
        <taxon>Ephydroidea</taxon>
        <taxon>Drosophilidae</taxon>
        <taxon>Drosophila</taxon>
    </lineage>
</organism>
<name>A0A0M4EI53_DROBS</name>
<accession>A0A0M4EI53</accession>
<dbReference type="InterPro" id="IPR005122">
    <property type="entry name" value="Uracil-DNA_glycosylase-like"/>
</dbReference>
<reference evidence="9 10" key="1">
    <citation type="submission" date="2015-08" db="EMBL/GenBank/DDBJ databases">
        <title>Ancestral chromatin configuration constrains chromatin evolution on differentiating sex chromosomes in Drosophila.</title>
        <authorList>
            <person name="Zhou Q."/>
            <person name="Bachtrog D."/>
        </authorList>
    </citation>
    <scope>NUCLEOTIDE SEQUENCE [LARGE SCALE GENOMIC DNA]</scope>
    <source>
        <tissue evidence="9">Whole larvae</tissue>
    </source>
</reference>
<keyword evidence="7" id="KW-0539">Nucleus</keyword>
<dbReference type="PANTHER" id="PTHR13235:SF2">
    <property type="entry name" value="SINGLE-STRAND SELECTIVE MONOFUNCTIONAL URACIL DNA GLYCOSYLASE"/>
    <property type="match status" value="1"/>
</dbReference>
<evidence type="ECO:0000259" key="8">
    <source>
        <dbReference type="Pfam" id="PF03167"/>
    </source>
</evidence>
<sequence length="280" mass="31919">MLKRKLERKAAESDQLAPKVSMVPGIIISELFGKPFWLRFYEIECNLNGELDSFEKPPEITHIYNPIVYAETLHSAYLRRYLNEPKKVIFIGMNPGPNGMCQTGVAFGNVKTVRDKMQIFGDVLQPPLLHSKRIIQGLDCKREEPSGVRLWDLFERLADGSLDIFSKQCFVHNFCPLAFFNEAGVNITPSELKGSYKAQIRDACLRALDMQLELIKPQIIIAVGDYVHGTLKKSTYCKKGVSVLRMAHPSPRSRNNNCWPEKAQAFLQENDIIKFMRNQA</sequence>
<dbReference type="OrthoDB" id="408702at2759"/>
<evidence type="ECO:0000313" key="9">
    <source>
        <dbReference type="EMBL" id="ALC46271.1"/>
    </source>
</evidence>
<dbReference type="SUPFAM" id="SSF52141">
    <property type="entry name" value="Uracil-DNA glycosylase-like"/>
    <property type="match status" value="1"/>
</dbReference>
<dbReference type="FunFam" id="3.40.470.10:FF:000017">
    <property type="entry name" value="Single-strand-selective monofunctional uracil-DNA glycosylase 1"/>
    <property type="match status" value="1"/>
</dbReference>
<dbReference type="Pfam" id="PF03167">
    <property type="entry name" value="UDG"/>
    <property type="match status" value="1"/>
</dbReference>
<dbReference type="Gene3D" id="3.40.470.10">
    <property type="entry name" value="Uracil-DNA glycosylase-like domain"/>
    <property type="match status" value="1"/>
</dbReference>
<dbReference type="OMA" id="EYLCIER"/>
<proteinExistence type="inferred from homology"/>
<keyword evidence="4" id="KW-0378">Hydrolase</keyword>
<evidence type="ECO:0000256" key="2">
    <source>
        <dbReference type="ARBA" id="ARBA00007889"/>
    </source>
</evidence>
<feature type="domain" description="Uracil-DNA glycosylase-like" evidence="8">
    <location>
        <begin position="81"/>
        <end position="261"/>
    </location>
</feature>
<keyword evidence="10" id="KW-1185">Reference proteome</keyword>